<keyword evidence="1" id="KW-0472">Membrane</keyword>
<evidence type="ECO:0000256" key="1">
    <source>
        <dbReference type="SAM" id="Phobius"/>
    </source>
</evidence>
<feature type="transmembrane region" description="Helical" evidence="1">
    <location>
        <begin position="6"/>
        <end position="25"/>
    </location>
</feature>
<dbReference type="InterPro" id="IPR029058">
    <property type="entry name" value="AB_hydrolase_fold"/>
</dbReference>
<keyword evidence="1" id="KW-0812">Transmembrane</keyword>
<dbReference type="PANTHER" id="PTHR12277:SF81">
    <property type="entry name" value="PROTEIN ABHD13"/>
    <property type="match status" value="1"/>
</dbReference>
<name>A0A481Z447_9VIRU</name>
<organism evidence="2">
    <name type="scientific">Pithovirus LCPAC104</name>
    <dbReference type="NCBI Taxonomy" id="2506589"/>
    <lineage>
        <taxon>Viruses</taxon>
        <taxon>Pithoviruses</taxon>
    </lineage>
</organism>
<dbReference type="Gene3D" id="3.40.50.1820">
    <property type="entry name" value="alpha/beta hydrolase"/>
    <property type="match status" value="1"/>
</dbReference>
<evidence type="ECO:0000313" key="2">
    <source>
        <dbReference type="EMBL" id="QBK90678.1"/>
    </source>
</evidence>
<protein>
    <submittedName>
        <fullName evidence="2">Fermentation-respiration switch protein</fullName>
    </submittedName>
</protein>
<dbReference type="EMBL" id="MK500496">
    <property type="protein sequence ID" value="QBK90678.1"/>
    <property type="molecule type" value="Genomic_DNA"/>
</dbReference>
<keyword evidence="1" id="KW-1133">Transmembrane helix</keyword>
<sequence>MYTNKNIWFLYFIVLIIIIISLILFQANRKLFIPVNRIKYIPKTEFKNIFIPIIYNKKSKKIRHYIGRRPYCPCINVWYFDSFKDKDTKTILYFHGNIGNNGHRDYVINICQRFRLNLLLVDYRGFGKSNKHSTLDTICCDAELSYKFLIGQVDDPKKIIVWGESLGGSPAVYIASTCECGYLILLSTFSCLSDVIFYNNEKSKFNKYLSGIVPHLMNNLPNKKWIKNVKCQILIIHSKIDDTIPYRCAEILNEAAKKSRLLLIDGIHGQPKITKEQVKVLLEFCELNLIEFNNDDYLYVSEIIEKTAKTVFD</sequence>
<reference evidence="2" key="1">
    <citation type="journal article" date="2019" name="MBio">
        <title>Virus Genomes from Deep Sea Sediments Expand the Ocean Megavirome and Support Independent Origins of Viral Gigantism.</title>
        <authorList>
            <person name="Backstrom D."/>
            <person name="Yutin N."/>
            <person name="Jorgensen S.L."/>
            <person name="Dharamshi J."/>
            <person name="Homa F."/>
            <person name="Zaremba-Niedwiedzka K."/>
            <person name="Spang A."/>
            <person name="Wolf Y.I."/>
            <person name="Koonin E.V."/>
            <person name="Ettema T.J."/>
        </authorList>
    </citation>
    <scope>NUCLEOTIDE SEQUENCE</scope>
</reference>
<dbReference type="PANTHER" id="PTHR12277">
    <property type="entry name" value="ALPHA/BETA HYDROLASE DOMAIN-CONTAINING PROTEIN"/>
    <property type="match status" value="1"/>
</dbReference>
<proteinExistence type="predicted"/>
<dbReference type="SUPFAM" id="SSF53474">
    <property type="entry name" value="alpha/beta-Hydrolases"/>
    <property type="match status" value="1"/>
</dbReference>
<gene>
    <name evidence="2" type="ORF">LCPAC104_01750</name>
</gene>
<accession>A0A481Z447</accession>